<dbReference type="AlphaFoldDB" id="A0A919P5X7"/>
<evidence type="ECO:0000313" key="4">
    <source>
        <dbReference type="Proteomes" id="UP000632740"/>
    </source>
</evidence>
<evidence type="ECO:0000256" key="1">
    <source>
        <dbReference type="SAM" id="Coils"/>
    </source>
</evidence>
<proteinExistence type="predicted"/>
<reference evidence="3" key="1">
    <citation type="submission" date="2021-01" db="EMBL/GenBank/DDBJ databases">
        <title>Whole genome shotgun sequence of Cellulomonas chitinilytica NBRC 110799.</title>
        <authorList>
            <person name="Komaki H."/>
            <person name="Tamura T."/>
        </authorList>
    </citation>
    <scope>NUCLEOTIDE SEQUENCE</scope>
    <source>
        <strain evidence="3">NBRC 110799</strain>
    </source>
</reference>
<dbReference type="EMBL" id="BONK01000018">
    <property type="protein sequence ID" value="GIG23335.1"/>
    <property type="molecule type" value="Genomic_DNA"/>
</dbReference>
<evidence type="ECO:0000313" key="3">
    <source>
        <dbReference type="EMBL" id="GIG23335.1"/>
    </source>
</evidence>
<feature type="region of interest" description="Disordered" evidence="2">
    <location>
        <begin position="327"/>
        <end position="348"/>
    </location>
</feature>
<evidence type="ECO:0000256" key="2">
    <source>
        <dbReference type="SAM" id="MobiDB-lite"/>
    </source>
</evidence>
<protein>
    <submittedName>
        <fullName evidence="3">Uncharacterized protein</fullName>
    </submittedName>
</protein>
<gene>
    <name evidence="3" type="ORF">Cch01nite_40590</name>
</gene>
<organism evidence="3 4">
    <name type="scientific">Cellulomonas chitinilytica</name>
    <dbReference type="NCBI Taxonomy" id="398759"/>
    <lineage>
        <taxon>Bacteria</taxon>
        <taxon>Bacillati</taxon>
        <taxon>Actinomycetota</taxon>
        <taxon>Actinomycetes</taxon>
        <taxon>Micrococcales</taxon>
        <taxon>Cellulomonadaceae</taxon>
        <taxon>Cellulomonas</taxon>
    </lineage>
</organism>
<keyword evidence="4" id="KW-1185">Reference proteome</keyword>
<feature type="coiled-coil region" evidence="1">
    <location>
        <begin position="93"/>
        <end position="131"/>
    </location>
</feature>
<sequence>MQDALHEARKISEETLAEEPLDALLQALLDQHGPRLVEVAFDRRYSPPRQGHIALRYPATGDVGRLGHGYLSSGDQHELSFTLTPKPGAVLTAADLQSGIDAIESRLREQQDEANEAIAREQIEFAEAVREKLEPRWQMTRMLRGALAELAIPLAPTPGPALVPVHARHLSLTAVTAAAGDGTPEWALEERLADGVVATIGAFGRSLERSPAAASRLVGGDEETLRDVLLCVLNGSYEGLVTGETFIGDGKSDLLLRWRDRDAFVGECKMWSGSKALEAGVEQLLSRYTLWRQARVALVVFFDQPSDATTLIERACTAIREHPRTRRVIDESEPARRSDYEVSGSGDERRPARLTFLPVVLRHPLPGAAA</sequence>
<name>A0A919P5X7_9CELL</name>
<accession>A0A919P5X7</accession>
<keyword evidence="1" id="KW-0175">Coiled coil</keyword>
<comment type="caution">
    <text evidence="3">The sequence shown here is derived from an EMBL/GenBank/DDBJ whole genome shotgun (WGS) entry which is preliminary data.</text>
</comment>
<dbReference type="Proteomes" id="UP000632740">
    <property type="component" value="Unassembled WGS sequence"/>
</dbReference>